<evidence type="ECO:0000313" key="1">
    <source>
        <dbReference type="EMBL" id="KAI4459551.1"/>
    </source>
</evidence>
<gene>
    <name evidence="1" type="ORF">MML48_6g00013995</name>
</gene>
<reference evidence="1" key="1">
    <citation type="submission" date="2022-04" db="EMBL/GenBank/DDBJ databases">
        <title>Chromosome-scale genome assembly of Holotrichia oblita Faldermann.</title>
        <authorList>
            <person name="Rongchong L."/>
        </authorList>
    </citation>
    <scope>NUCLEOTIDE SEQUENCE</scope>
    <source>
        <strain evidence="1">81SQS9</strain>
    </source>
</reference>
<comment type="caution">
    <text evidence="1">The sequence shown here is derived from an EMBL/GenBank/DDBJ whole genome shotgun (WGS) entry which is preliminary data.</text>
</comment>
<dbReference type="Proteomes" id="UP001056778">
    <property type="component" value="Chromosome 6"/>
</dbReference>
<name>A0ACB9SYA3_HOLOL</name>
<evidence type="ECO:0000313" key="2">
    <source>
        <dbReference type="Proteomes" id="UP001056778"/>
    </source>
</evidence>
<accession>A0ACB9SYA3</accession>
<dbReference type="EMBL" id="CM043020">
    <property type="protein sequence ID" value="KAI4459551.1"/>
    <property type="molecule type" value="Genomic_DNA"/>
</dbReference>
<sequence>MLHLIKGRALGQSDDVEMIDGTAIQHLQPTQTYTYLEIAQRQSDNLNDVKTKLKQKYESIVKAVWSTELTAKNKCTATNMLSVPAVAYTFGAVRWNTDEIQELDRTTRSVMTERRSLHPRASIQRTYMSRASGGRGLINMEEHYRYKNSS</sequence>
<proteinExistence type="predicted"/>
<organism evidence="1 2">
    <name type="scientific">Holotrichia oblita</name>
    <name type="common">Chafer beetle</name>
    <dbReference type="NCBI Taxonomy" id="644536"/>
    <lineage>
        <taxon>Eukaryota</taxon>
        <taxon>Metazoa</taxon>
        <taxon>Ecdysozoa</taxon>
        <taxon>Arthropoda</taxon>
        <taxon>Hexapoda</taxon>
        <taxon>Insecta</taxon>
        <taxon>Pterygota</taxon>
        <taxon>Neoptera</taxon>
        <taxon>Endopterygota</taxon>
        <taxon>Coleoptera</taxon>
        <taxon>Polyphaga</taxon>
        <taxon>Scarabaeiformia</taxon>
        <taxon>Scarabaeidae</taxon>
        <taxon>Melolonthinae</taxon>
        <taxon>Holotrichia</taxon>
    </lineage>
</organism>
<keyword evidence="2" id="KW-1185">Reference proteome</keyword>
<protein>
    <submittedName>
        <fullName evidence="1">Uncharacterized protein</fullName>
    </submittedName>
</protein>